<dbReference type="NCBIfam" id="TIGR02523">
    <property type="entry name" value="type_IV_pilV"/>
    <property type="match status" value="1"/>
</dbReference>
<accession>A0ABV2JU63</accession>
<keyword evidence="1" id="KW-0472">Membrane</keyword>
<feature type="domain" description="Type IV pilin Tt1218-like" evidence="2">
    <location>
        <begin position="37"/>
        <end position="99"/>
    </location>
</feature>
<organism evidence="3 4">
    <name type="scientific">Dyella japonica</name>
    <dbReference type="NCBI Taxonomy" id="231455"/>
    <lineage>
        <taxon>Bacteria</taxon>
        <taxon>Pseudomonadati</taxon>
        <taxon>Pseudomonadota</taxon>
        <taxon>Gammaproteobacteria</taxon>
        <taxon>Lysobacterales</taxon>
        <taxon>Rhodanobacteraceae</taxon>
        <taxon>Dyella</taxon>
    </lineage>
</organism>
<evidence type="ECO:0000313" key="3">
    <source>
        <dbReference type="EMBL" id="MET3652377.1"/>
    </source>
</evidence>
<dbReference type="EMBL" id="JBEPMU010000003">
    <property type="protein sequence ID" value="MET3652377.1"/>
    <property type="molecule type" value="Genomic_DNA"/>
</dbReference>
<keyword evidence="1" id="KW-1133">Transmembrane helix</keyword>
<dbReference type="InterPro" id="IPR054402">
    <property type="entry name" value="Tt1218-like_dom"/>
</dbReference>
<dbReference type="InterPro" id="IPR012902">
    <property type="entry name" value="N_methyl_site"/>
</dbReference>
<keyword evidence="1" id="KW-0812">Transmembrane</keyword>
<gene>
    <name evidence="3" type="ORF">ABIC75_002109</name>
</gene>
<dbReference type="Pfam" id="PF07963">
    <property type="entry name" value="N_methyl"/>
    <property type="match status" value="1"/>
</dbReference>
<keyword evidence="4" id="KW-1185">Reference proteome</keyword>
<dbReference type="Pfam" id="PF22150">
    <property type="entry name" value="Tt1218-like"/>
    <property type="match status" value="1"/>
</dbReference>
<dbReference type="RefSeq" id="WP_354013794.1">
    <property type="nucleotide sequence ID" value="NZ_JBEPMU010000003.1"/>
</dbReference>
<dbReference type="NCBIfam" id="TIGR02532">
    <property type="entry name" value="IV_pilin_GFxxxE"/>
    <property type="match status" value="1"/>
</dbReference>
<feature type="transmembrane region" description="Helical" evidence="1">
    <location>
        <begin position="12"/>
        <end position="35"/>
    </location>
</feature>
<name>A0ABV2JU63_9GAMM</name>
<reference evidence="3 4" key="1">
    <citation type="submission" date="2024-06" db="EMBL/GenBank/DDBJ databases">
        <title>Sorghum-associated microbial communities from plants grown in Nebraska, USA.</title>
        <authorList>
            <person name="Schachtman D."/>
        </authorList>
    </citation>
    <scope>NUCLEOTIDE SEQUENCE [LARGE SCALE GENOMIC DNA]</scope>
    <source>
        <strain evidence="3 4">1073</strain>
    </source>
</reference>
<proteinExistence type="predicted"/>
<sequence>MQVISRQRGVSLIEVLVAVLIFSLGLIGMAGLLMMSTRSNQSAYLRTQVTFLANGMADRMRANPAGVWGGNYNITALPTATQDCSGTSCTPAQLAKHDLGAWASQLNTFLPTATASIKCDATSAGFTPSSTQVSMNPPYGGSCTMVIKWSERDVAATTNASGSATAVVGNANGTTTQTFQWVFTP</sequence>
<dbReference type="InterPro" id="IPR013362">
    <property type="entry name" value="Pilus_4_PilV"/>
</dbReference>
<comment type="caution">
    <text evidence="3">The sequence shown here is derived from an EMBL/GenBank/DDBJ whole genome shotgun (WGS) entry which is preliminary data.</text>
</comment>
<protein>
    <submittedName>
        <fullName evidence="3">Type IV pilus assembly protein PilV</fullName>
    </submittedName>
</protein>
<dbReference type="Proteomes" id="UP001549184">
    <property type="component" value="Unassembled WGS sequence"/>
</dbReference>
<evidence type="ECO:0000256" key="1">
    <source>
        <dbReference type="SAM" id="Phobius"/>
    </source>
</evidence>
<evidence type="ECO:0000313" key="4">
    <source>
        <dbReference type="Proteomes" id="UP001549184"/>
    </source>
</evidence>
<evidence type="ECO:0000259" key="2">
    <source>
        <dbReference type="Pfam" id="PF22150"/>
    </source>
</evidence>